<dbReference type="EMBL" id="HG793143">
    <property type="protein sequence ID" value="CRL23596.1"/>
    <property type="molecule type" value="Genomic_DNA"/>
</dbReference>
<sequence length="67" mass="7619">MYKVTSGRNGRRSSYDNSGTRLFLTPQMWKVGMRDLAVTSLTPDTFKVRKKPGIPETQSAARVSYDY</sequence>
<accession>A0A0G4PBA5</accession>
<dbReference type="Proteomes" id="UP000053732">
    <property type="component" value="Unassembled WGS sequence"/>
</dbReference>
<proteinExistence type="predicted"/>
<gene>
    <name evidence="1" type="ORF">PCAMFM013_S010g000034</name>
</gene>
<evidence type="ECO:0000313" key="2">
    <source>
        <dbReference type="Proteomes" id="UP000053732"/>
    </source>
</evidence>
<organism evidence="1 2">
    <name type="scientific">Penicillium camemberti (strain FM 013)</name>
    <dbReference type="NCBI Taxonomy" id="1429867"/>
    <lineage>
        <taxon>Eukaryota</taxon>
        <taxon>Fungi</taxon>
        <taxon>Dikarya</taxon>
        <taxon>Ascomycota</taxon>
        <taxon>Pezizomycotina</taxon>
        <taxon>Eurotiomycetes</taxon>
        <taxon>Eurotiomycetidae</taxon>
        <taxon>Eurotiales</taxon>
        <taxon>Aspergillaceae</taxon>
        <taxon>Penicillium</taxon>
    </lineage>
</organism>
<keyword evidence="2" id="KW-1185">Reference proteome</keyword>
<dbReference type="AlphaFoldDB" id="A0A0G4PBA5"/>
<evidence type="ECO:0000313" key="1">
    <source>
        <dbReference type="EMBL" id="CRL23596.1"/>
    </source>
</evidence>
<reference evidence="1 2" key="1">
    <citation type="journal article" date="2014" name="Nat. Commun.">
        <title>Multiple recent horizontal transfers of a large genomic region in cheese making fungi.</title>
        <authorList>
            <person name="Cheeseman K."/>
            <person name="Ropars J."/>
            <person name="Renault P."/>
            <person name="Dupont J."/>
            <person name="Gouzy J."/>
            <person name="Branca A."/>
            <person name="Abraham A.L."/>
            <person name="Ceppi M."/>
            <person name="Conseiller E."/>
            <person name="Debuchy R."/>
            <person name="Malagnac F."/>
            <person name="Goarin A."/>
            <person name="Silar P."/>
            <person name="Lacoste S."/>
            <person name="Sallet E."/>
            <person name="Bensimon A."/>
            <person name="Giraud T."/>
            <person name="Brygoo Y."/>
        </authorList>
    </citation>
    <scope>NUCLEOTIDE SEQUENCE [LARGE SCALE GENOMIC DNA]</scope>
    <source>
        <strain evidence="2">FM 013</strain>
    </source>
</reference>
<name>A0A0G4PBA5_PENC3</name>
<protein>
    <submittedName>
        <fullName evidence="1">Str. FM013</fullName>
    </submittedName>
</protein>